<evidence type="ECO:0000313" key="2">
    <source>
        <dbReference type="Proteomes" id="UP000830055"/>
    </source>
</evidence>
<proteinExistence type="predicted"/>
<sequence>MLYAERDRDGKLVAIRKKSPEEKAVAEPIGQEELVEFLTDENGVDASVSLLRSTDMRVIRVLEDLIDTLIEKNVIMLTDLPDDAQLLISTRKKARQRMQNFRLVEGDIL</sequence>
<accession>A0ABN6M706</accession>
<protein>
    <recommendedName>
        <fullName evidence="3">Tryptophan synthase subunit beta like protein</fullName>
    </recommendedName>
</protein>
<dbReference type="RefSeq" id="WP_284151956.1">
    <property type="nucleotide sequence ID" value="NZ_AP025516.1"/>
</dbReference>
<reference evidence="1 2" key="1">
    <citation type="submission" date="2022-01" db="EMBL/GenBank/DDBJ databases">
        <title>Desulfofustis limnae sp. nov., a novel mesophilic sulfate-reducing bacterium isolated from marsh soil.</title>
        <authorList>
            <person name="Watanabe M."/>
            <person name="Takahashi A."/>
            <person name="Kojima H."/>
            <person name="Fukui M."/>
        </authorList>
    </citation>
    <scope>NUCLEOTIDE SEQUENCE [LARGE SCALE GENOMIC DNA]</scope>
    <source>
        <strain evidence="1 2">PPLL</strain>
    </source>
</reference>
<dbReference type="Proteomes" id="UP000830055">
    <property type="component" value="Chromosome"/>
</dbReference>
<name>A0ABN6M706_9BACT</name>
<evidence type="ECO:0008006" key="3">
    <source>
        <dbReference type="Google" id="ProtNLM"/>
    </source>
</evidence>
<gene>
    <name evidence="1" type="ORF">DPPLL_29770</name>
</gene>
<keyword evidence="2" id="KW-1185">Reference proteome</keyword>
<dbReference type="EMBL" id="AP025516">
    <property type="protein sequence ID" value="BDD88612.1"/>
    <property type="molecule type" value="Genomic_DNA"/>
</dbReference>
<evidence type="ECO:0000313" key="1">
    <source>
        <dbReference type="EMBL" id="BDD88612.1"/>
    </source>
</evidence>
<organism evidence="1 2">
    <name type="scientific">Desulfofustis limnaeus</name>
    <dbReference type="NCBI Taxonomy" id="2740163"/>
    <lineage>
        <taxon>Bacteria</taxon>
        <taxon>Pseudomonadati</taxon>
        <taxon>Thermodesulfobacteriota</taxon>
        <taxon>Desulfobulbia</taxon>
        <taxon>Desulfobulbales</taxon>
        <taxon>Desulfocapsaceae</taxon>
        <taxon>Desulfofustis</taxon>
    </lineage>
</organism>